<comment type="function">
    <text evidence="4">An aminoacyl-tRNA editing enzyme that deacylates mischarged D-aminoacyl-tRNAs. Also deacylates mischarged glycyl-tRNA(Ala), protecting cells against glycine mischarging by AlaRS. Acts via tRNA-based rather than protein-based catalysis; rejects L-amino acids rather than detecting D-amino acids in the active site. By recycling D-aminoacyl-tRNA to D-amino acids and free tRNA molecules, this enzyme counteracts the toxicity associated with the formation of D-aminoacyl-tRNA entities in vivo and helps enforce protein L-homochirality.</text>
</comment>
<evidence type="ECO:0000256" key="2">
    <source>
        <dbReference type="ARBA" id="ARBA00022555"/>
    </source>
</evidence>
<dbReference type="FunFam" id="3.50.80.10:FF:000001">
    <property type="entry name" value="D-aminoacyl-tRNA deacylase"/>
    <property type="match status" value="1"/>
</dbReference>
<dbReference type="GO" id="GO:0005737">
    <property type="term" value="C:cytoplasm"/>
    <property type="evidence" value="ECO:0007669"/>
    <property type="project" value="UniProtKB-SubCell"/>
</dbReference>
<feature type="short sequence motif" description="Gly-cisPro motif, important for rejection of L-amino acids" evidence="4">
    <location>
        <begin position="137"/>
        <end position="138"/>
    </location>
</feature>
<keyword evidence="6" id="KW-1185">Reference proteome</keyword>
<dbReference type="EC" id="3.1.1.96" evidence="4"/>
<accession>A0A1G6XN83</accession>
<dbReference type="Pfam" id="PF02580">
    <property type="entry name" value="Tyr_Deacylase"/>
    <property type="match status" value="1"/>
</dbReference>
<comment type="domain">
    <text evidence="4">A Gly-cisPro motif from one monomer fits into the active site of the other monomer to allow specific chiral rejection of L-amino acids.</text>
</comment>
<reference evidence="5 6" key="1">
    <citation type="submission" date="2016-10" db="EMBL/GenBank/DDBJ databases">
        <authorList>
            <person name="de Groot N.N."/>
        </authorList>
    </citation>
    <scope>NUCLEOTIDE SEQUENCE [LARGE SCALE GENOMIC DNA]</scope>
    <source>
        <strain evidence="5 6">DSM 20475</strain>
    </source>
</reference>
<dbReference type="AlphaFoldDB" id="A0A1G6XN83"/>
<dbReference type="GO" id="GO:0019478">
    <property type="term" value="P:D-amino acid catabolic process"/>
    <property type="evidence" value="ECO:0007669"/>
    <property type="project" value="UniProtKB-UniRule"/>
</dbReference>
<dbReference type="CDD" id="cd00563">
    <property type="entry name" value="Dtyr_deacylase"/>
    <property type="match status" value="1"/>
</dbReference>
<dbReference type="RefSeq" id="WP_091791934.1">
    <property type="nucleotide sequence ID" value="NZ_FNAF01000007.1"/>
</dbReference>
<keyword evidence="2 4" id="KW-0820">tRNA-binding</keyword>
<dbReference type="GO" id="GO:0106026">
    <property type="term" value="F:Gly-tRNA(Ala) deacylase activity"/>
    <property type="evidence" value="ECO:0007669"/>
    <property type="project" value="UniProtKB-UniRule"/>
</dbReference>
<evidence type="ECO:0000256" key="4">
    <source>
        <dbReference type="HAMAP-Rule" id="MF_00518"/>
    </source>
</evidence>
<keyword evidence="4" id="KW-0694">RNA-binding</keyword>
<comment type="catalytic activity">
    <reaction evidence="4">
        <text>a D-aminoacyl-tRNA + H2O = a tRNA + a D-alpha-amino acid + H(+)</text>
        <dbReference type="Rhea" id="RHEA:13953"/>
        <dbReference type="Rhea" id="RHEA-COMP:10123"/>
        <dbReference type="Rhea" id="RHEA-COMP:10124"/>
        <dbReference type="ChEBI" id="CHEBI:15377"/>
        <dbReference type="ChEBI" id="CHEBI:15378"/>
        <dbReference type="ChEBI" id="CHEBI:59871"/>
        <dbReference type="ChEBI" id="CHEBI:78442"/>
        <dbReference type="ChEBI" id="CHEBI:79333"/>
        <dbReference type="EC" id="3.1.1.96"/>
    </reaction>
</comment>
<dbReference type="InterPro" id="IPR023509">
    <property type="entry name" value="DTD-like_sf"/>
</dbReference>
<evidence type="ECO:0000256" key="1">
    <source>
        <dbReference type="ARBA" id="ARBA00009673"/>
    </source>
</evidence>
<dbReference type="SUPFAM" id="SSF69500">
    <property type="entry name" value="DTD-like"/>
    <property type="match status" value="1"/>
</dbReference>
<keyword evidence="3 4" id="KW-0378">Hydrolase</keyword>
<proteinExistence type="inferred from homology"/>
<comment type="similarity">
    <text evidence="1 4">Belongs to the DTD family.</text>
</comment>
<comment type="subcellular location">
    <subcellularLocation>
        <location evidence="4">Cytoplasm</location>
    </subcellularLocation>
</comment>
<comment type="catalytic activity">
    <reaction evidence="4">
        <text>glycyl-tRNA(Ala) + H2O = tRNA(Ala) + glycine + H(+)</text>
        <dbReference type="Rhea" id="RHEA:53744"/>
        <dbReference type="Rhea" id="RHEA-COMP:9657"/>
        <dbReference type="Rhea" id="RHEA-COMP:13640"/>
        <dbReference type="ChEBI" id="CHEBI:15377"/>
        <dbReference type="ChEBI" id="CHEBI:15378"/>
        <dbReference type="ChEBI" id="CHEBI:57305"/>
        <dbReference type="ChEBI" id="CHEBI:78442"/>
        <dbReference type="ChEBI" id="CHEBI:78522"/>
    </reaction>
</comment>
<dbReference type="OrthoDB" id="9801395at2"/>
<dbReference type="PANTHER" id="PTHR10472">
    <property type="entry name" value="D-TYROSYL-TRNA TYR DEACYLASE"/>
    <property type="match status" value="1"/>
</dbReference>
<evidence type="ECO:0000313" key="5">
    <source>
        <dbReference type="EMBL" id="SDD79654.1"/>
    </source>
</evidence>
<dbReference type="Proteomes" id="UP000198995">
    <property type="component" value="Unassembled WGS sequence"/>
</dbReference>
<dbReference type="GO" id="GO:0043908">
    <property type="term" value="F:Ser(Gly)-tRNA(Ala) hydrolase activity"/>
    <property type="evidence" value="ECO:0007669"/>
    <property type="project" value="UniProtKB-UniRule"/>
</dbReference>
<dbReference type="GO" id="GO:0000049">
    <property type="term" value="F:tRNA binding"/>
    <property type="evidence" value="ECO:0007669"/>
    <property type="project" value="UniProtKB-UniRule"/>
</dbReference>
<dbReference type="InterPro" id="IPR003732">
    <property type="entry name" value="Daa-tRNA_deacyls_DTD"/>
</dbReference>
<dbReference type="GO" id="GO:0051500">
    <property type="term" value="F:D-tyrosyl-tRNA(Tyr) deacylase activity"/>
    <property type="evidence" value="ECO:0007669"/>
    <property type="project" value="TreeGrafter"/>
</dbReference>
<sequence length="153" mass="16453">MRALVQRVSQARVEVDGDQVGAIGTGLLVLLGVTHADTAEDSRWLADKVAHLRIFEDEDGKMNRSVLDIGGAVLAVSQFTLYGETRRGRRPSFTEAAPPEAADALYRQFCADLAAYGLPVATGRFQAHMEVSLTNDGPVTLLVESPVRSAKGE</sequence>
<dbReference type="HAMAP" id="MF_00518">
    <property type="entry name" value="Deacylase_Dtd"/>
    <property type="match status" value="1"/>
</dbReference>
<keyword evidence="4" id="KW-0963">Cytoplasm</keyword>
<dbReference type="Gene3D" id="3.50.80.10">
    <property type="entry name" value="D-tyrosyl-tRNA(Tyr) deacylase"/>
    <property type="match status" value="1"/>
</dbReference>
<comment type="subunit">
    <text evidence="4">Homodimer.</text>
</comment>
<evidence type="ECO:0000256" key="3">
    <source>
        <dbReference type="ARBA" id="ARBA00022801"/>
    </source>
</evidence>
<dbReference type="NCBIfam" id="TIGR00256">
    <property type="entry name" value="D-aminoacyl-tRNA deacylase"/>
    <property type="match status" value="1"/>
</dbReference>
<gene>
    <name evidence="4" type="primary">dtd</name>
    <name evidence="5" type="ORF">SAMN04489866_10736</name>
</gene>
<organism evidence="5 6">
    <name type="scientific">Peptococcus niger</name>
    <dbReference type="NCBI Taxonomy" id="2741"/>
    <lineage>
        <taxon>Bacteria</taxon>
        <taxon>Bacillati</taxon>
        <taxon>Bacillota</taxon>
        <taxon>Clostridia</taxon>
        <taxon>Eubacteriales</taxon>
        <taxon>Peptococcaceae</taxon>
        <taxon>Peptococcus</taxon>
    </lineage>
</organism>
<dbReference type="EC" id="3.1.1.-" evidence="4"/>
<protein>
    <recommendedName>
        <fullName evidence="4">D-aminoacyl-tRNA deacylase</fullName>
        <shortName evidence="4">DTD</shortName>
        <ecNumber evidence="4">3.1.1.96</ecNumber>
    </recommendedName>
    <alternativeName>
        <fullName evidence="4">Gly-tRNA(Ala) deacylase</fullName>
        <ecNumber evidence="4">3.1.1.-</ecNumber>
    </alternativeName>
</protein>
<dbReference type="STRING" id="2741.SAMN04489866_10736"/>
<name>A0A1G6XN83_PEPNI</name>
<dbReference type="PANTHER" id="PTHR10472:SF5">
    <property type="entry name" value="D-AMINOACYL-TRNA DEACYLASE 1"/>
    <property type="match status" value="1"/>
</dbReference>
<dbReference type="EMBL" id="FNAF01000007">
    <property type="protein sequence ID" value="SDD79654.1"/>
    <property type="molecule type" value="Genomic_DNA"/>
</dbReference>
<evidence type="ECO:0000313" key="6">
    <source>
        <dbReference type="Proteomes" id="UP000198995"/>
    </source>
</evidence>